<keyword evidence="3 7" id="KW-0963">Cytoplasm</keyword>
<evidence type="ECO:0000256" key="1">
    <source>
        <dbReference type="ARBA" id="ARBA00004496"/>
    </source>
</evidence>
<comment type="pathway">
    <text evidence="2 7">Cell wall biogenesis; peptidoglycan biosynthesis.</text>
</comment>
<dbReference type="SUPFAM" id="SSF53244">
    <property type="entry name" value="MurD-like peptide ligases, peptide-binding domain"/>
    <property type="match status" value="1"/>
</dbReference>
<dbReference type="InterPro" id="IPR005762">
    <property type="entry name" value="MurD"/>
</dbReference>
<dbReference type="Gene3D" id="3.90.190.20">
    <property type="entry name" value="Mur ligase, C-terminal domain"/>
    <property type="match status" value="1"/>
</dbReference>
<name>A0A2M6WHD2_9BACT</name>
<comment type="caution">
    <text evidence="9">The sequence shown here is derived from an EMBL/GenBank/DDBJ whole genome shotgun (WGS) entry which is preliminary data.</text>
</comment>
<dbReference type="Gene3D" id="3.40.50.720">
    <property type="entry name" value="NAD(P)-binding Rossmann-like Domain"/>
    <property type="match status" value="1"/>
</dbReference>
<organism evidence="9 10">
    <name type="scientific">Candidatus Harrisonbacteria bacterium CG10_big_fil_rev_8_21_14_0_10_42_17</name>
    <dbReference type="NCBI Taxonomy" id="1974584"/>
    <lineage>
        <taxon>Bacteria</taxon>
        <taxon>Candidatus Harrisoniibacteriota</taxon>
    </lineage>
</organism>
<dbReference type="Pfam" id="PF08245">
    <property type="entry name" value="Mur_ligase_M"/>
    <property type="match status" value="1"/>
</dbReference>
<evidence type="ECO:0000313" key="9">
    <source>
        <dbReference type="EMBL" id="PIT92197.1"/>
    </source>
</evidence>
<comment type="function">
    <text evidence="7">Cell wall formation. Catalyzes the addition of glutamate to the nucleotide precursor UDP-N-acetylmuramoyl-L-alanine (UMA).</text>
</comment>
<dbReference type="AlphaFoldDB" id="A0A2M6WHD2"/>
<comment type="subcellular location">
    <subcellularLocation>
        <location evidence="1 7">Cytoplasm</location>
    </subcellularLocation>
</comment>
<sequence>MSTIKIAILGYGREGASVLTFLAKHPLCASAEVWILDRNPKCKLPRCFGRTPLKKHLGKEYLQGLERFSIIFRSPGIPLLIPELQAASKKGTIITSSTITFFEHCKSRIIGITGSKGKSTTATLIYEILRAAGFKTALAGNIGKPMLELLEQSSSLDFVVLELSSFQLQDLKRSPEIAVVLDIFPDHLDAHKDMDEYVEAKMSIAAFQKKFDTVFYFANNKLSKRIAQKSPGKKVFITPQNDTALKNIEMAASVAHFLRCSHDIINKTIKSFQGLPHRLERVRTLSSVLVSPPPDVKGKPKKHSCLLDFIDDSLATNPHAATLGLQSLEERYDFVVLLAGGHDTGLDYLPLASALKHFKKVRVILYGENREKIYKAISESGVEIFFADDLRRATQLGFSLAKKIIADLHHAVRRPHVAILLSPASKSFDQFKDAYDRGRAFKTLASRL</sequence>
<keyword evidence="7" id="KW-0961">Cell wall biogenesis/degradation</keyword>
<comment type="catalytic activity">
    <reaction evidence="7">
        <text>UDP-N-acetyl-alpha-D-muramoyl-L-alanine + D-glutamate + ATP = UDP-N-acetyl-alpha-D-muramoyl-L-alanyl-D-glutamate + ADP + phosphate + H(+)</text>
        <dbReference type="Rhea" id="RHEA:16429"/>
        <dbReference type="ChEBI" id="CHEBI:15378"/>
        <dbReference type="ChEBI" id="CHEBI:29986"/>
        <dbReference type="ChEBI" id="CHEBI:30616"/>
        <dbReference type="ChEBI" id="CHEBI:43474"/>
        <dbReference type="ChEBI" id="CHEBI:83898"/>
        <dbReference type="ChEBI" id="CHEBI:83900"/>
        <dbReference type="ChEBI" id="CHEBI:456216"/>
        <dbReference type="EC" id="6.3.2.9"/>
    </reaction>
</comment>
<dbReference type="Pfam" id="PF21799">
    <property type="entry name" value="MurD-like_N"/>
    <property type="match status" value="1"/>
</dbReference>
<dbReference type="EC" id="6.3.2.9" evidence="7"/>
<dbReference type="InterPro" id="IPR036565">
    <property type="entry name" value="Mur-like_cat_sf"/>
</dbReference>
<keyword evidence="7" id="KW-0132">Cell division</keyword>
<dbReference type="GO" id="GO:0005524">
    <property type="term" value="F:ATP binding"/>
    <property type="evidence" value="ECO:0007669"/>
    <property type="project" value="UniProtKB-UniRule"/>
</dbReference>
<dbReference type="GO" id="GO:0051301">
    <property type="term" value="P:cell division"/>
    <property type="evidence" value="ECO:0007669"/>
    <property type="project" value="UniProtKB-KW"/>
</dbReference>
<evidence type="ECO:0000256" key="6">
    <source>
        <dbReference type="ARBA" id="ARBA00022840"/>
    </source>
</evidence>
<dbReference type="InterPro" id="IPR036615">
    <property type="entry name" value="Mur_ligase_C_dom_sf"/>
</dbReference>
<keyword evidence="6 7" id="KW-0067">ATP-binding</keyword>
<evidence type="ECO:0000256" key="7">
    <source>
        <dbReference type="HAMAP-Rule" id="MF_00639"/>
    </source>
</evidence>
<evidence type="ECO:0000256" key="5">
    <source>
        <dbReference type="ARBA" id="ARBA00022741"/>
    </source>
</evidence>
<keyword evidence="7" id="KW-0131">Cell cycle</keyword>
<dbReference type="GO" id="GO:0071555">
    <property type="term" value="P:cell wall organization"/>
    <property type="evidence" value="ECO:0007669"/>
    <property type="project" value="UniProtKB-KW"/>
</dbReference>
<feature type="domain" description="Mur ligase central" evidence="8">
    <location>
        <begin position="112"/>
        <end position="249"/>
    </location>
</feature>
<evidence type="ECO:0000256" key="4">
    <source>
        <dbReference type="ARBA" id="ARBA00022598"/>
    </source>
</evidence>
<evidence type="ECO:0000256" key="2">
    <source>
        <dbReference type="ARBA" id="ARBA00004752"/>
    </source>
</evidence>
<dbReference type="GO" id="GO:0008360">
    <property type="term" value="P:regulation of cell shape"/>
    <property type="evidence" value="ECO:0007669"/>
    <property type="project" value="UniProtKB-KW"/>
</dbReference>
<dbReference type="UniPathway" id="UPA00219"/>
<dbReference type="HAMAP" id="MF_00639">
    <property type="entry name" value="MurD"/>
    <property type="match status" value="1"/>
</dbReference>
<proteinExistence type="inferred from homology"/>
<feature type="binding site" evidence="7">
    <location>
        <begin position="114"/>
        <end position="120"/>
    </location>
    <ligand>
        <name>ATP</name>
        <dbReference type="ChEBI" id="CHEBI:30616"/>
    </ligand>
</feature>
<evidence type="ECO:0000313" key="10">
    <source>
        <dbReference type="Proteomes" id="UP000228635"/>
    </source>
</evidence>
<dbReference type="GO" id="GO:0005737">
    <property type="term" value="C:cytoplasm"/>
    <property type="evidence" value="ECO:0007669"/>
    <property type="project" value="UniProtKB-SubCell"/>
</dbReference>
<evidence type="ECO:0000259" key="8">
    <source>
        <dbReference type="Pfam" id="PF08245"/>
    </source>
</evidence>
<dbReference type="Proteomes" id="UP000228635">
    <property type="component" value="Unassembled WGS sequence"/>
</dbReference>
<comment type="similarity">
    <text evidence="7">Belongs to the MurCDEF family.</text>
</comment>
<keyword evidence="7" id="KW-0573">Peptidoglycan synthesis</keyword>
<accession>A0A2M6WHD2</accession>
<keyword evidence="4 7" id="KW-0436">Ligase</keyword>
<dbReference type="InterPro" id="IPR013221">
    <property type="entry name" value="Mur_ligase_cen"/>
</dbReference>
<reference evidence="10" key="1">
    <citation type="submission" date="2017-09" db="EMBL/GenBank/DDBJ databases">
        <title>Depth-based differentiation of microbial function through sediment-hosted aquifers and enrichment of novel symbionts in the deep terrestrial subsurface.</title>
        <authorList>
            <person name="Probst A.J."/>
            <person name="Ladd B."/>
            <person name="Jarett J.K."/>
            <person name="Geller-Mcgrath D.E."/>
            <person name="Sieber C.M.K."/>
            <person name="Emerson J.B."/>
            <person name="Anantharaman K."/>
            <person name="Thomas B.C."/>
            <person name="Malmstrom R."/>
            <person name="Stieglmeier M."/>
            <person name="Klingl A."/>
            <person name="Woyke T."/>
            <person name="Ryan C.M."/>
            <person name="Banfield J.F."/>
        </authorList>
    </citation>
    <scope>NUCLEOTIDE SEQUENCE [LARGE SCALE GENOMIC DNA]</scope>
</reference>
<protein>
    <recommendedName>
        <fullName evidence="7">UDP-N-acetylmuramoylalanine--D-glutamate ligase</fullName>
        <ecNumber evidence="7">6.3.2.9</ecNumber>
    </recommendedName>
    <alternativeName>
        <fullName evidence="7">D-glutamic acid-adding enzyme</fullName>
    </alternativeName>
    <alternativeName>
        <fullName evidence="7">UDP-N-acetylmuramoyl-L-alanyl-D-glutamate synthetase</fullName>
    </alternativeName>
</protein>
<dbReference type="EMBL" id="PFBA01000032">
    <property type="protein sequence ID" value="PIT92197.1"/>
    <property type="molecule type" value="Genomic_DNA"/>
</dbReference>
<dbReference type="SUPFAM" id="SSF53623">
    <property type="entry name" value="MurD-like peptide ligases, catalytic domain"/>
    <property type="match status" value="1"/>
</dbReference>
<dbReference type="Gene3D" id="3.40.1190.10">
    <property type="entry name" value="Mur-like, catalytic domain"/>
    <property type="match status" value="1"/>
</dbReference>
<dbReference type="PANTHER" id="PTHR43692:SF1">
    <property type="entry name" value="UDP-N-ACETYLMURAMOYLALANINE--D-GLUTAMATE LIGASE"/>
    <property type="match status" value="1"/>
</dbReference>
<dbReference type="GO" id="GO:0008764">
    <property type="term" value="F:UDP-N-acetylmuramoylalanine-D-glutamate ligase activity"/>
    <property type="evidence" value="ECO:0007669"/>
    <property type="project" value="UniProtKB-UniRule"/>
</dbReference>
<dbReference type="GO" id="GO:0009252">
    <property type="term" value="P:peptidoglycan biosynthetic process"/>
    <property type="evidence" value="ECO:0007669"/>
    <property type="project" value="UniProtKB-UniRule"/>
</dbReference>
<evidence type="ECO:0000256" key="3">
    <source>
        <dbReference type="ARBA" id="ARBA00022490"/>
    </source>
</evidence>
<keyword evidence="5 7" id="KW-0547">Nucleotide-binding</keyword>
<keyword evidence="7" id="KW-0133">Cell shape</keyword>
<dbReference type="PANTHER" id="PTHR43692">
    <property type="entry name" value="UDP-N-ACETYLMURAMOYLALANINE--D-GLUTAMATE LIGASE"/>
    <property type="match status" value="1"/>
</dbReference>
<gene>
    <name evidence="7" type="primary">murD</name>
    <name evidence="9" type="ORF">COU08_03890</name>
</gene>